<feature type="region of interest" description="Disordered" evidence="1">
    <location>
        <begin position="46"/>
        <end position="72"/>
    </location>
</feature>
<keyword evidence="2" id="KW-0732">Signal</keyword>
<evidence type="ECO:0000256" key="1">
    <source>
        <dbReference type="SAM" id="MobiDB-lite"/>
    </source>
</evidence>
<dbReference type="RefSeq" id="WP_316702954.1">
    <property type="nucleotide sequence ID" value="NZ_CP136336.1"/>
</dbReference>
<keyword evidence="4" id="KW-1185">Reference proteome</keyword>
<proteinExistence type="predicted"/>
<dbReference type="Gene3D" id="3.40.630.10">
    <property type="entry name" value="Zn peptidases"/>
    <property type="match status" value="1"/>
</dbReference>
<sequence>MPFVAASPSLRRAAFLVAAAGLAACTTLPEPPPAVPVFGPVRPPVVASSPAPAPTTAAPAPTPAPSGLASRFPEPSVNYRTPAFQLGHGAFTSAAEAQRLLQGLARDHAAVVRVLKVGEDASGAALEALLFSRSAQATPDSIRASGRATVVLHGPQRADAPAATEALLVVAQELARGRLQSVLDKANVIVWPLVPAPGTAFDGDHLLLKTPQTQALARLVREYQPAVVAEVAEYLPSTEFSLRFSAVERHDAMLQYAAAGNLAPFVTKAAEEWFRQPMLAALQQQGLAAEWHYGVAQGAVERRLAMGSPLPDNSRNVQGLKNAVSLTIESRGEASGGRVYFKRRVHTLVTALGSVLESAGERSSDLLKIRQYVDAEISAQACKGTVVVEAGLSPGEHTLQMLDAGTGAEKSSTVAWDSALALRELQVRPRPCGYWLDASESVAVARLRLLGVRVEQVLSKGVVQGDTFVETAANPREVKTVSALLDLAPGGYYVPLSQPLAHVAVAALEPDTAFSYWAGGLVTGVNKTARVMAWPGVKTSQVP</sequence>
<protein>
    <submittedName>
        <fullName evidence="3">Peptidase M14</fullName>
    </submittedName>
</protein>
<reference evidence="3 4" key="1">
    <citation type="submission" date="2023-10" db="EMBL/GenBank/DDBJ databases">
        <title>Bacteria for the degradation of biodegradable plastic PBAT(Polybutylene adipate terephthalate).</title>
        <authorList>
            <person name="Weon H.-Y."/>
            <person name="Yeon J."/>
        </authorList>
    </citation>
    <scope>NUCLEOTIDE SEQUENCE [LARGE SCALE GENOMIC DNA]</scope>
    <source>
        <strain evidence="3 4">SBD 7-3</strain>
    </source>
</reference>
<dbReference type="SUPFAM" id="SSF53187">
    <property type="entry name" value="Zn-dependent exopeptidases"/>
    <property type="match status" value="1"/>
</dbReference>
<name>A0ABZ0CYM8_9BURK</name>
<gene>
    <name evidence="3" type="ORF">RXV79_08320</name>
</gene>
<organism evidence="3 4">
    <name type="scientific">Piscinibacter gummiphilus</name>
    <dbReference type="NCBI Taxonomy" id="946333"/>
    <lineage>
        <taxon>Bacteria</taxon>
        <taxon>Pseudomonadati</taxon>
        <taxon>Pseudomonadota</taxon>
        <taxon>Betaproteobacteria</taxon>
        <taxon>Burkholderiales</taxon>
        <taxon>Sphaerotilaceae</taxon>
        <taxon>Piscinibacter</taxon>
    </lineage>
</organism>
<evidence type="ECO:0000256" key="2">
    <source>
        <dbReference type="SAM" id="SignalP"/>
    </source>
</evidence>
<evidence type="ECO:0000313" key="3">
    <source>
        <dbReference type="EMBL" id="WOB10059.1"/>
    </source>
</evidence>
<feature type="signal peptide" evidence="2">
    <location>
        <begin position="1"/>
        <end position="23"/>
    </location>
</feature>
<dbReference type="Proteomes" id="UP001303946">
    <property type="component" value="Chromosome"/>
</dbReference>
<evidence type="ECO:0000313" key="4">
    <source>
        <dbReference type="Proteomes" id="UP001303946"/>
    </source>
</evidence>
<accession>A0ABZ0CYM8</accession>
<feature type="compositionally biased region" description="Low complexity" evidence="1">
    <location>
        <begin position="46"/>
        <end position="59"/>
    </location>
</feature>
<feature type="chain" id="PRO_5047510462" evidence="2">
    <location>
        <begin position="24"/>
        <end position="543"/>
    </location>
</feature>
<dbReference type="EMBL" id="CP136336">
    <property type="protein sequence ID" value="WOB10059.1"/>
    <property type="molecule type" value="Genomic_DNA"/>
</dbReference>